<protein>
    <submittedName>
        <fullName evidence="2">Uncharacterized protein</fullName>
    </submittedName>
</protein>
<gene>
    <name evidence="2" type="ORF">D915_008294</name>
</gene>
<evidence type="ECO:0000313" key="3">
    <source>
        <dbReference type="Proteomes" id="UP000230066"/>
    </source>
</evidence>
<proteinExistence type="predicted"/>
<sequence length="431" mass="47361">MNARKESILSCLRSGEQLYHTFLNQSKETYGSMQTSNPLRPTPITVIDHQLDMNSSEAPTSPDSHLSRPTVREDPQTISAERDEYKVIESRHRRNSSRADSSSGHERPSSSSTRCSEIKSDQSVAGSDDLTDDETIDHENKGPGASESGFIVSNSDLSPLSPTPLPSTAHTCSEIKSDQSVAGSDDLTDDETIDHENKGSEAPESRFVVFNSDLSPLSPTPLPSTAQMPSAPVFGSSNEVKRNVIDVITRWCALQQFWCEVCKRLKFQLCAASFASQADAAERWLEVHEADLHLNETGDSIQSTVALIQRHEALEHNLLLQAERFERLKRPTQMELLDTTPADCSVLGKSASGTVVSEETLGMILAVPTVDSMLRQFGLEAEIDSTVNDHADNQEAIVNKSSDEELDSIDQAVYTGRPFNGCLSHCLLHKY</sequence>
<feature type="compositionally biased region" description="Basic and acidic residues" evidence="1">
    <location>
        <begin position="70"/>
        <end position="90"/>
    </location>
</feature>
<evidence type="ECO:0000256" key="1">
    <source>
        <dbReference type="SAM" id="MobiDB-lite"/>
    </source>
</evidence>
<dbReference type="Proteomes" id="UP000230066">
    <property type="component" value="Unassembled WGS sequence"/>
</dbReference>
<dbReference type="EMBL" id="JXXN02004740">
    <property type="protein sequence ID" value="THD20364.1"/>
    <property type="molecule type" value="Genomic_DNA"/>
</dbReference>
<evidence type="ECO:0000313" key="2">
    <source>
        <dbReference type="EMBL" id="THD20364.1"/>
    </source>
</evidence>
<comment type="caution">
    <text evidence="2">The sequence shown here is derived from an EMBL/GenBank/DDBJ whole genome shotgun (WGS) entry which is preliminary data.</text>
</comment>
<dbReference type="Gene3D" id="1.20.58.60">
    <property type="match status" value="1"/>
</dbReference>
<feature type="compositionally biased region" description="Basic and acidic residues" evidence="1">
    <location>
        <begin position="194"/>
        <end position="204"/>
    </location>
</feature>
<feature type="compositionally biased region" description="Polar residues" evidence="1">
    <location>
        <begin position="54"/>
        <end position="64"/>
    </location>
</feature>
<organism evidence="2 3">
    <name type="scientific">Fasciola hepatica</name>
    <name type="common">Liver fluke</name>
    <dbReference type="NCBI Taxonomy" id="6192"/>
    <lineage>
        <taxon>Eukaryota</taxon>
        <taxon>Metazoa</taxon>
        <taxon>Spiralia</taxon>
        <taxon>Lophotrochozoa</taxon>
        <taxon>Platyhelminthes</taxon>
        <taxon>Trematoda</taxon>
        <taxon>Digenea</taxon>
        <taxon>Plagiorchiida</taxon>
        <taxon>Echinostomata</taxon>
        <taxon>Echinostomatoidea</taxon>
        <taxon>Fasciolidae</taxon>
        <taxon>Fasciola</taxon>
    </lineage>
</organism>
<dbReference type="AlphaFoldDB" id="A0A4E0R1T6"/>
<keyword evidence="3" id="KW-1185">Reference proteome</keyword>
<feature type="region of interest" description="Disordered" evidence="1">
    <location>
        <begin position="54"/>
        <end position="205"/>
    </location>
</feature>
<name>A0A4E0R1T6_FASHE</name>
<accession>A0A4E0R1T6</accession>
<dbReference type="SUPFAM" id="SSF46966">
    <property type="entry name" value="Spectrin repeat"/>
    <property type="match status" value="1"/>
</dbReference>
<reference evidence="2" key="1">
    <citation type="submission" date="2019-03" db="EMBL/GenBank/DDBJ databases">
        <title>Improved annotation for the trematode Fasciola hepatica.</title>
        <authorList>
            <person name="Choi Y.-J."/>
            <person name="Martin J."/>
            <person name="Mitreva M."/>
        </authorList>
    </citation>
    <scope>NUCLEOTIDE SEQUENCE [LARGE SCALE GENOMIC DNA]</scope>
</reference>